<feature type="transmembrane region" description="Helical" evidence="7">
    <location>
        <begin position="403"/>
        <end position="424"/>
    </location>
</feature>
<dbReference type="InterPro" id="IPR020846">
    <property type="entry name" value="MFS_dom"/>
</dbReference>
<evidence type="ECO:0000313" key="9">
    <source>
        <dbReference type="EMBL" id="KAF2165989.1"/>
    </source>
</evidence>
<reference evidence="9" key="1">
    <citation type="journal article" date="2020" name="Stud. Mycol.">
        <title>101 Dothideomycetes genomes: a test case for predicting lifestyles and emergence of pathogens.</title>
        <authorList>
            <person name="Haridas S."/>
            <person name="Albert R."/>
            <person name="Binder M."/>
            <person name="Bloem J."/>
            <person name="Labutti K."/>
            <person name="Salamov A."/>
            <person name="Andreopoulos B."/>
            <person name="Baker S."/>
            <person name="Barry K."/>
            <person name="Bills G."/>
            <person name="Bluhm B."/>
            <person name="Cannon C."/>
            <person name="Castanera R."/>
            <person name="Culley D."/>
            <person name="Daum C."/>
            <person name="Ezra D."/>
            <person name="Gonzalez J."/>
            <person name="Henrissat B."/>
            <person name="Kuo A."/>
            <person name="Liang C."/>
            <person name="Lipzen A."/>
            <person name="Lutzoni F."/>
            <person name="Magnuson J."/>
            <person name="Mondo S."/>
            <person name="Nolan M."/>
            <person name="Ohm R."/>
            <person name="Pangilinan J."/>
            <person name="Park H.-J."/>
            <person name="Ramirez L."/>
            <person name="Alfaro M."/>
            <person name="Sun H."/>
            <person name="Tritt A."/>
            <person name="Yoshinaga Y."/>
            <person name="Zwiers L.-H."/>
            <person name="Turgeon B."/>
            <person name="Goodwin S."/>
            <person name="Spatafora J."/>
            <person name="Crous P."/>
            <person name="Grigoriev I."/>
        </authorList>
    </citation>
    <scope>NUCLEOTIDE SEQUENCE</scope>
    <source>
        <strain evidence="9">ATCC 36951</strain>
    </source>
</reference>
<dbReference type="GeneID" id="54570439"/>
<evidence type="ECO:0000256" key="2">
    <source>
        <dbReference type="ARBA" id="ARBA00007520"/>
    </source>
</evidence>
<dbReference type="PANTHER" id="PTHR23501:SF193">
    <property type="entry name" value="MULTIDRUG TRANSPORTER, PUTATIVE (AFU_ORTHOLOGUE AFUA_8G00940)-RELATED"/>
    <property type="match status" value="1"/>
</dbReference>
<evidence type="ECO:0000259" key="8">
    <source>
        <dbReference type="PROSITE" id="PS50850"/>
    </source>
</evidence>
<evidence type="ECO:0000256" key="4">
    <source>
        <dbReference type="ARBA" id="ARBA00022989"/>
    </source>
</evidence>
<dbReference type="CDD" id="cd17502">
    <property type="entry name" value="MFS_Azr1_MDR_like"/>
    <property type="match status" value="1"/>
</dbReference>
<feature type="transmembrane region" description="Helical" evidence="7">
    <location>
        <begin position="344"/>
        <end position="363"/>
    </location>
</feature>
<feature type="transmembrane region" description="Helical" evidence="7">
    <location>
        <begin position="272"/>
        <end position="291"/>
    </location>
</feature>
<feature type="transmembrane region" description="Helical" evidence="7">
    <location>
        <begin position="436"/>
        <end position="456"/>
    </location>
</feature>
<protein>
    <recommendedName>
        <fullName evidence="8">Major facilitator superfamily (MFS) profile domain-containing protein</fullName>
    </recommendedName>
</protein>
<feature type="transmembrane region" description="Helical" evidence="7">
    <location>
        <begin position="170"/>
        <end position="194"/>
    </location>
</feature>
<evidence type="ECO:0000256" key="5">
    <source>
        <dbReference type="ARBA" id="ARBA00023136"/>
    </source>
</evidence>
<evidence type="ECO:0000256" key="3">
    <source>
        <dbReference type="ARBA" id="ARBA00022692"/>
    </source>
</evidence>
<gene>
    <name evidence="9" type="ORF">M409DRAFT_66918</name>
</gene>
<feature type="transmembrane region" description="Helical" evidence="7">
    <location>
        <begin position="101"/>
        <end position="121"/>
    </location>
</feature>
<proteinExistence type="inferred from homology"/>
<accession>A0A6A6CJV2</accession>
<feature type="transmembrane region" description="Helical" evidence="7">
    <location>
        <begin position="127"/>
        <end position="149"/>
    </location>
</feature>
<feature type="transmembrane region" description="Helical" evidence="7">
    <location>
        <begin position="200"/>
        <end position="219"/>
    </location>
</feature>
<feature type="compositionally biased region" description="Basic and acidic residues" evidence="6">
    <location>
        <begin position="1"/>
        <end position="17"/>
    </location>
</feature>
<dbReference type="InterPro" id="IPR036259">
    <property type="entry name" value="MFS_trans_sf"/>
</dbReference>
<feature type="transmembrane region" description="Helical" evidence="7">
    <location>
        <begin position="511"/>
        <end position="531"/>
    </location>
</feature>
<dbReference type="Pfam" id="PF07690">
    <property type="entry name" value="MFS_1"/>
    <property type="match status" value="1"/>
</dbReference>
<dbReference type="Gene3D" id="1.20.1250.20">
    <property type="entry name" value="MFS general substrate transporter like domains"/>
    <property type="match status" value="2"/>
</dbReference>
<feature type="transmembrane region" description="Helical" evidence="7">
    <location>
        <begin position="303"/>
        <end position="324"/>
    </location>
</feature>
<dbReference type="SUPFAM" id="SSF103473">
    <property type="entry name" value="MFS general substrate transporter"/>
    <property type="match status" value="2"/>
</dbReference>
<feature type="domain" description="Major facilitator superfamily (MFS) profile" evidence="8">
    <location>
        <begin position="37"/>
        <end position="537"/>
    </location>
</feature>
<dbReference type="EMBL" id="ML993598">
    <property type="protein sequence ID" value="KAF2165989.1"/>
    <property type="molecule type" value="Genomic_DNA"/>
</dbReference>
<dbReference type="PROSITE" id="PS50850">
    <property type="entry name" value="MFS"/>
    <property type="match status" value="1"/>
</dbReference>
<dbReference type="AlphaFoldDB" id="A0A6A6CJV2"/>
<feature type="transmembrane region" description="Helical" evidence="7">
    <location>
        <begin position="37"/>
        <end position="59"/>
    </location>
</feature>
<feature type="region of interest" description="Disordered" evidence="6">
    <location>
        <begin position="1"/>
        <end position="22"/>
    </location>
</feature>
<evidence type="ECO:0000256" key="1">
    <source>
        <dbReference type="ARBA" id="ARBA00004141"/>
    </source>
</evidence>
<feature type="transmembrane region" description="Helical" evidence="7">
    <location>
        <begin position="239"/>
        <end position="260"/>
    </location>
</feature>
<comment type="similarity">
    <text evidence="2">Belongs to the major facilitator superfamily. TCR/Tet family.</text>
</comment>
<feature type="transmembrane region" description="Helical" evidence="7">
    <location>
        <begin position="370"/>
        <end position="391"/>
    </location>
</feature>
<dbReference type="PANTHER" id="PTHR23501">
    <property type="entry name" value="MAJOR FACILITATOR SUPERFAMILY"/>
    <property type="match status" value="1"/>
</dbReference>
<dbReference type="GO" id="GO:0005886">
    <property type="term" value="C:plasma membrane"/>
    <property type="evidence" value="ECO:0007669"/>
    <property type="project" value="TreeGrafter"/>
</dbReference>
<dbReference type="Proteomes" id="UP000799537">
    <property type="component" value="Unassembled WGS sequence"/>
</dbReference>
<keyword evidence="3 7" id="KW-0812">Transmembrane</keyword>
<keyword evidence="5 7" id="KW-0472">Membrane</keyword>
<organism evidence="9 10">
    <name type="scientific">Zasmidium cellare ATCC 36951</name>
    <dbReference type="NCBI Taxonomy" id="1080233"/>
    <lineage>
        <taxon>Eukaryota</taxon>
        <taxon>Fungi</taxon>
        <taxon>Dikarya</taxon>
        <taxon>Ascomycota</taxon>
        <taxon>Pezizomycotina</taxon>
        <taxon>Dothideomycetes</taxon>
        <taxon>Dothideomycetidae</taxon>
        <taxon>Mycosphaerellales</taxon>
        <taxon>Mycosphaerellaceae</taxon>
        <taxon>Zasmidium</taxon>
    </lineage>
</organism>
<keyword evidence="4 7" id="KW-1133">Transmembrane helix</keyword>
<sequence>MDPEKGSTEERPHKAELQDSGLEPGDKWIHGLQLVNIMAALTLVCFLVLLDASIIVTALPRITNDFHSLADIGWYGAAYQLSSACFQPITGKIYALSTPKWVFLTFFTIFEIGSLVCALATSSNMLIGGRVVAGVGMAGLLNGILVIIAECAPLQKRPIEKSLLQFGHTLTTCLFGQLGLVGGPLIGGLFTQFVTWRWCFYINLPIGGLVAAMLVFVPVPQQHSRPSARSIFHGFLSHFDLLGFTIVAGASTMLLLALQLGGSTFSWESSQIIGLFCGAGVAIIVFALWIVRKGDAAIFPFSMVRKTVVWISCVVYGLFAGHLYTESYWVPVYFQGVRGASPALSGVYILPMIVAHILCALSSGPLLKRVGYWIPISLFGAVMIAVGSGLVSTFSPTTSTGKWIGYQIILGVGRGIGLQMPLIAVQHSVAPAQIPVAMAFVMFGQSFGAAVCLGLAETIYSNSFRTLIPKYSPGVDVQSVVEAGATGFRAIVPQTSLAGVLDADSKSIDRFFYLVAGLGVGIFAFSWGLGWKNLKKK</sequence>
<evidence type="ECO:0000256" key="7">
    <source>
        <dbReference type="SAM" id="Phobius"/>
    </source>
</evidence>
<comment type="subcellular location">
    <subcellularLocation>
        <location evidence="1">Membrane</location>
        <topology evidence="1">Multi-pass membrane protein</topology>
    </subcellularLocation>
</comment>
<dbReference type="OrthoDB" id="10021397at2759"/>
<keyword evidence="10" id="KW-1185">Reference proteome</keyword>
<dbReference type="GO" id="GO:0022857">
    <property type="term" value="F:transmembrane transporter activity"/>
    <property type="evidence" value="ECO:0007669"/>
    <property type="project" value="InterPro"/>
</dbReference>
<evidence type="ECO:0000256" key="6">
    <source>
        <dbReference type="SAM" id="MobiDB-lite"/>
    </source>
</evidence>
<dbReference type="RefSeq" id="XP_033666878.1">
    <property type="nucleotide sequence ID" value="XM_033817167.1"/>
</dbReference>
<evidence type="ECO:0000313" key="10">
    <source>
        <dbReference type="Proteomes" id="UP000799537"/>
    </source>
</evidence>
<dbReference type="InterPro" id="IPR011701">
    <property type="entry name" value="MFS"/>
</dbReference>
<name>A0A6A6CJV2_ZASCE</name>